<dbReference type="PROSITE" id="PS51732">
    <property type="entry name" value="ASN_GLN_ASE_3"/>
    <property type="match status" value="1"/>
</dbReference>
<dbReference type="Gene3D" id="3.40.50.1170">
    <property type="entry name" value="L-asparaginase, N-terminal domain"/>
    <property type="match status" value="1"/>
</dbReference>
<sequence>MRDSTMAGPDGPANLYAAVIAAADSELRGAGTLGVLNHEIQAACHVRKAHTTSPAASGEV</sequence>
<name>A0A5P8K7J3_9ACTN</name>
<dbReference type="Pfam" id="PF00710">
    <property type="entry name" value="Asparaginase"/>
    <property type="match status" value="1"/>
</dbReference>
<evidence type="ECO:0000313" key="3">
    <source>
        <dbReference type="Proteomes" id="UP000327294"/>
    </source>
</evidence>
<protein>
    <recommendedName>
        <fullName evidence="1">L-asparaginase N-terminal domain-containing protein</fullName>
    </recommendedName>
</protein>
<dbReference type="InterPro" id="IPR037152">
    <property type="entry name" value="L-asparaginase_N_sf"/>
</dbReference>
<evidence type="ECO:0000259" key="1">
    <source>
        <dbReference type="Pfam" id="PF00710"/>
    </source>
</evidence>
<dbReference type="InterPro" id="IPR006034">
    <property type="entry name" value="Asparaginase/glutaminase-like"/>
</dbReference>
<dbReference type="Proteomes" id="UP000327294">
    <property type="component" value="Chromosome"/>
</dbReference>
<dbReference type="AlphaFoldDB" id="A0A5P8K7J3"/>
<dbReference type="EMBL" id="CP045096">
    <property type="protein sequence ID" value="QFQ99283.1"/>
    <property type="molecule type" value="Genomic_DNA"/>
</dbReference>
<keyword evidence="3" id="KW-1185">Reference proteome</keyword>
<dbReference type="InterPro" id="IPR036152">
    <property type="entry name" value="Asp/glu_Ase-like_sf"/>
</dbReference>
<gene>
    <name evidence="2" type="ORF">F9278_27585</name>
</gene>
<reference evidence="2 3" key="1">
    <citation type="submission" date="2019-10" db="EMBL/GenBank/DDBJ databases">
        <title>Streptomyces sp. strain GY16 isolated from leaves of Broussonetia papyrifera.</title>
        <authorList>
            <person name="Mo P."/>
        </authorList>
    </citation>
    <scope>NUCLEOTIDE SEQUENCE [LARGE SCALE GENOMIC DNA]</scope>
    <source>
        <strain evidence="2 3">GY16</strain>
    </source>
</reference>
<dbReference type="SUPFAM" id="SSF53774">
    <property type="entry name" value="Glutaminase/Asparaginase"/>
    <property type="match status" value="1"/>
</dbReference>
<evidence type="ECO:0000313" key="2">
    <source>
        <dbReference type="EMBL" id="QFQ99283.1"/>
    </source>
</evidence>
<dbReference type="GO" id="GO:0004067">
    <property type="term" value="F:asparaginase activity"/>
    <property type="evidence" value="ECO:0007669"/>
    <property type="project" value="UniProtKB-UniRule"/>
</dbReference>
<organism evidence="2 3">
    <name type="scientific">Streptomyces phaeolivaceus</name>
    <dbReference type="NCBI Taxonomy" id="2653200"/>
    <lineage>
        <taxon>Bacteria</taxon>
        <taxon>Bacillati</taxon>
        <taxon>Actinomycetota</taxon>
        <taxon>Actinomycetes</taxon>
        <taxon>Kitasatosporales</taxon>
        <taxon>Streptomycetaceae</taxon>
        <taxon>Streptomyces</taxon>
    </lineage>
</organism>
<dbReference type="KEGG" id="sphv:F9278_27585"/>
<dbReference type="PIRSF" id="PIRSF001220">
    <property type="entry name" value="L-ASNase_gatD"/>
    <property type="match status" value="1"/>
</dbReference>
<proteinExistence type="predicted"/>
<accession>A0A5P8K7J3</accession>
<dbReference type="PIRSF" id="PIRSF500176">
    <property type="entry name" value="L_ASNase"/>
    <property type="match status" value="1"/>
</dbReference>
<feature type="domain" description="L-asparaginase N-terminal" evidence="1">
    <location>
        <begin position="1"/>
        <end position="56"/>
    </location>
</feature>
<dbReference type="InterPro" id="IPR027474">
    <property type="entry name" value="L-asparaginase_N"/>
</dbReference>